<accession>A0ABP5ER91</accession>
<dbReference type="RefSeq" id="WP_344307773.1">
    <property type="nucleotide sequence ID" value="NZ_BAAANO010000010.1"/>
</dbReference>
<dbReference type="Gene3D" id="3.40.50.850">
    <property type="entry name" value="Isochorismatase-like"/>
    <property type="match status" value="1"/>
</dbReference>
<reference evidence="3" key="1">
    <citation type="journal article" date="2019" name="Int. J. Syst. Evol. Microbiol.">
        <title>The Global Catalogue of Microorganisms (GCM) 10K type strain sequencing project: providing services to taxonomists for standard genome sequencing and annotation.</title>
        <authorList>
            <consortium name="The Broad Institute Genomics Platform"/>
            <consortium name="The Broad Institute Genome Sequencing Center for Infectious Disease"/>
            <person name="Wu L."/>
            <person name="Ma J."/>
        </authorList>
    </citation>
    <scope>NUCLEOTIDE SEQUENCE [LARGE SCALE GENOMIC DNA]</scope>
    <source>
        <strain evidence="3">JCM 14546</strain>
    </source>
</reference>
<dbReference type="InterPro" id="IPR000868">
    <property type="entry name" value="Isochorismatase-like_dom"/>
</dbReference>
<evidence type="ECO:0000313" key="3">
    <source>
        <dbReference type="Proteomes" id="UP001500755"/>
    </source>
</evidence>
<sequence>MDALLVMNTETSRPATAEVTEQLGDIVMRARTTGGVLVFVSAPVKDAGPEDQPESVFVVDEEELGLVSPTSDAFDGIDDLAPGLHDLGVDRIVIGGVDAQWAVKDTAMAALALNFDVIVLRDATVTEQGPPVGWFTDAESHGCMVKDTKDTWLRM</sequence>
<comment type="caution">
    <text evidence="2">The sequence shown here is derived from an EMBL/GenBank/DDBJ whole genome shotgun (WGS) entry which is preliminary data.</text>
</comment>
<name>A0ABP5ER91_9MICO</name>
<dbReference type="EMBL" id="BAAANO010000010">
    <property type="protein sequence ID" value="GAA2003839.1"/>
    <property type="molecule type" value="Genomic_DNA"/>
</dbReference>
<gene>
    <name evidence="2" type="ORF">GCM10009755_11270</name>
</gene>
<dbReference type="Pfam" id="PF00857">
    <property type="entry name" value="Isochorismatase"/>
    <property type="match status" value="1"/>
</dbReference>
<proteinExistence type="predicted"/>
<organism evidence="2 3">
    <name type="scientific">Brevibacterium samyangense</name>
    <dbReference type="NCBI Taxonomy" id="366888"/>
    <lineage>
        <taxon>Bacteria</taxon>
        <taxon>Bacillati</taxon>
        <taxon>Actinomycetota</taxon>
        <taxon>Actinomycetes</taxon>
        <taxon>Micrococcales</taxon>
        <taxon>Brevibacteriaceae</taxon>
        <taxon>Brevibacterium</taxon>
    </lineage>
</organism>
<evidence type="ECO:0000313" key="2">
    <source>
        <dbReference type="EMBL" id="GAA2003839.1"/>
    </source>
</evidence>
<dbReference type="SUPFAM" id="SSF52499">
    <property type="entry name" value="Isochorismatase-like hydrolases"/>
    <property type="match status" value="1"/>
</dbReference>
<protein>
    <recommendedName>
        <fullName evidence="1">Isochorismatase-like domain-containing protein</fullName>
    </recommendedName>
</protein>
<evidence type="ECO:0000259" key="1">
    <source>
        <dbReference type="Pfam" id="PF00857"/>
    </source>
</evidence>
<dbReference type="InterPro" id="IPR036380">
    <property type="entry name" value="Isochorismatase-like_sf"/>
</dbReference>
<keyword evidence="3" id="KW-1185">Reference proteome</keyword>
<dbReference type="Proteomes" id="UP001500755">
    <property type="component" value="Unassembled WGS sequence"/>
</dbReference>
<feature type="domain" description="Isochorismatase-like" evidence="1">
    <location>
        <begin position="50"/>
        <end position="125"/>
    </location>
</feature>